<dbReference type="EMBL" id="CM043046">
    <property type="protein sequence ID" value="KAI4562007.1"/>
    <property type="molecule type" value="Genomic_DNA"/>
</dbReference>
<comment type="caution">
    <text evidence="1">The sequence shown here is derived from an EMBL/GenBank/DDBJ whole genome shotgun (WGS) entry which is preliminary data.</text>
</comment>
<organism evidence="1 2">
    <name type="scientific">Ovis ammon polii x Ovis aries</name>
    <dbReference type="NCBI Taxonomy" id="2918886"/>
    <lineage>
        <taxon>Eukaryota</taxon>
        <taxon>Metazoa</taxon>
        <taxon>Chordata</taxon>
        <taxon>Craniata</taxon>
        <taxon>Vertebrata</taxon>
        <taxon>Euteleostomi</taxon>
        <taxon>Mammalia</taxon>
        <taxon>Eutheria</taxon>
        <taxon>Laurasiatheria</taxon>
        <taxon>Artiodactyla</taxon>
        <taxon>Ruminantia</taxon>
        <taxon>Pecora</taxon>
        <taxon>Bovidae</taxon>
        <taxon>Caprinae</taxon>
        <taxon>Ovis</taxon>
    </lineage>
</organism>
<sequence>MAAATSPPRAERKRWGGGRLPGARRGSAGLAKKCPFSLELAEGSPAGSALYAPIAPPGAPGPAPPAAAADLGPRPPVSLDPRVSIYSARRPLLARTHVQGRVYNFLERPTGWKCFVYHFAVDPGKLFSNRVLSRLSACVASLVAPAPGEMDHRDGVTCSPREVETVSTGCPRSVASSKEEKPLMLLEKDAPVCLSVDCGSSALSKQPLPDLRPKAFLFPSRSFLIVLVCLIFSVLSTIEQYVALATGTLFWMVHSDFPLDEDIS</sequence>
<reference evidence="1" key="1">
    <citation type="submission" date="2022-03" db="EMBL/GenBank/DDBJ databases">
        <title>Genomic analyses of argali, domestic sheep and their hybrids provide insights into chromosomal evolution, heterosis and genetic basis of agronomic traits.</title>
        <authorList>
            <person name="Li M."/>
        </authorList>
    </citation>
    <scope>NUCLEOTIDE SEQUENCE</scope>
    <source>
        <strain evidence="1">F1 hybrid</strain>
    </source>
</reference>
<name>A0ACB9UAG0_9CETA</name>
<keyword evidence="2" id="KW-1185">Reference proteome</keyword>
<dbReference type="Proteomes" id="UP001057279">
    <property type="component" value="Linkage Group LG21"/>
</dbReference>
<gene>
    <name evidence="1" type="ORF">MJG53_017061</name>
</gene>
<protein>
    <submittedName>
        <fullName evidence="1">Uncharacterized protein</fullName>
    </submittedName>
</protein>
<accession>A0ACB9UAG0</accession>
<evidence type="ECO:0000313" key="1">
    <source>
        <dbReference type="EMBL" id="KAI4562007.1"/>
    </source>
</evidence>
<proteinExistence type="predicted"/>
<evidence type="ECO:0000313" key="2">
    <source>
        <dbReference type="Proteomes" id="UP001057279"/>
    </source>
</evidence>